<dbReference type="EC" id="2.6.1.-" evidence="6"/>
<keyword evidence="4 6" id="KW-0808">Transferase</keyword>
<evidence type="ECO:0000259" key="7">
    <source>
        <dbReference type="Pfam" id="PF00155"/>
    </source>
</evidence>
<proteinExistence type="inferred from homology"/>
<protein>
    <recommendedName>
        <fullName evidence="6">Aminotransferase</fullName>
        <ecNumber evidence="6">2.6.1.-</ecNumber>
    </recommendedName>
</protein>
<name>A0ABY8EGL1_9FIRM</name>
<organism evidence="8 9">
    <name type="scientific">Tepidibacter hydrothermalis</name>
    <dbReference type="NCBI Taxonomy" id="3036126"/>
    <lineage>
        <taxon>Bacteria</taxon>
        <taxon>Bacillati</taxon>
        <taxon>Bacillota</taxon>
        <taxon>Clostridia</taxon>
        <taxon>Peptostreptococcales</taxon>
        <taxon>Peptostreptococcaceae</taxon>
        <taxon>Tepidibacter</taxon>
    </lineage>
</organism>
<dbReference type="InterPro" id="IPR050596">
    <property type="entry name" value="AspAT/PAT-like"/>
</dbReference>
<dbReference type="CDD" id="cd00609">
    <property type="entry name" value="AAT_like"/>
    <property type="match status" value="1"/>
</dbReference>
<dbReference type="PANTHER" id="PTHR46383">
    <property type="entry name" value="ASPARTATE AMINOTRANSFERASE"/>
    <property type="match status" value="1"/>
</dbReference>
<accession>A0ABY8EGL1</accession>
<keyword evidence="3 6" id="KW-0032">Aminotransferase</keyword>
<dbReference type="Gene3D" id="3.40.640.10">
    <property type="entry name" value="Type I PLP-dependent aspartate aminotransferase-like (Major domain)"/>
    <property type="match status" value="1"/>
</dbReference>
<gene>
    <name evidence="8" type="ORF">P4S50_08355</name>
</gene>
<evidence type="ECO:0000256" key="5">
    <source>
        <dbReference type="ARBA" id="ARBA00022898"/>
    </source>
</evidence>
<dbReference type="InterPro" id="IPR004838">
    <property type="entry name" value="NHTrfase_class1_PyrdxlP-BS"/>
</dbReference>
<evidence type="ECO:0000256" key="4">
    <source>
        <dbReference type="ARBA" id="ARBA00022679"/>
    </source>
</evidence>
<dbReference type="SUPFAM" id="SSF53383">
    <property type="entry name" value="PLP-dependent transferases"/>
    <property type="match status" value="1"/>
</dbReference>
<sequence length="396" mass="43843">MELSIKHSNISSSLTLAISAKAKKMQEDGIEVISFSVGEPDFNTPENIRNKAIDVINNNNIGYTAASGMPALKEAICNKLKVDNNLCYNPKEIIVSNGAKHSLYNIFQAICNPEDEVIISSPYWVSYPELVKMAGAKPILIECDEANDFKYNIDDLKKNINNKTKAILLNSPSNPTGSVYTLEELKAISKLAVENNIIVISDEIYEKLIYDNQKHISIASLNENIKELTIVVNGLSKCCAMTGWRIGYTASNEKIATIMSNIQSHATSNPNTIAQYAAIEALEGNQSAIEYMRNEFDERRKKMVELINDIPCISCNMPKGAFYVMVNISKVIGKKLGNCDMKSSMDFANYLLENSHVAVVPGIAFGNDNYIRLSYATSQENIVEGLDRIKKALSNI</sequence>
<feature type="domain" description="Aminotransferase class I/classII large" evidence="7">
    <location>
        <begin position="31"/>
        <end position="389"/>
    </location>
</feature>
<dbReference type="InterPro" id="IPR015421">
    <property type="entry name" value="PyrdxlP-dep_Trfase_major"/>
</dbReference>
<comment type="similarity">
    <text evidence="2 6">Belongs to the class-I pyridoxal-phosphate-dependent aminotransferase family.</text>
</comment>
<dbReference type="InterPro" id="IPR015422">
    <property type="entry name" value="PyrdxlP-dep_Trfase_small"/>
</dbReference>
<evidence type="ECO:0000256" key="6">
    <source>
        <dbReference type="RuleBase" id="RU000481"/>
    </source>
</evidence>
<evidence type="ECO:0000256" key="3">
    <source>
        <dbReference type="ARBA" id="ARBA00022576"/>
    </source>
</evidence>
<comment type="cofactor">
    <cofactor evidence="1 6">
        <name>pyridoxal 5'-phosphate</name>
        <dbReference type="ChEBI" id="CHEBI:597326"/>
    </cofactor>
</comment>
<dbReference type="EMBL" id="CP120733">
    <property type="protein sequence ID" value="WFD12077.1"/>
    <property type="molecule type" value="Genomic_DNA"/>
</dbReference>
<dbReference type="PRINTS" id="PR00753">
    <property type="entry name" value="ACCSYNTHASE"/>
</dbReference>
<dbReference type="PROSITE" id="PS00105">
    <property type="entry name" value="AA_TRANSFER_CLASS_1"/>
    <property type="match status" value="1"/>
</dbReference>
<dbReference type="InterPro" id="IPR004839">
    <property type="entry name" value="Aminotransferase_I/II_large"/>
</dbReference>
<dbReference type="PANTHER" id="PTHR46383:SF1">
    <property type="entry name" value="ASPARTATE AMINOTRANSFERASE"/>
    <property type="match status" value="1"/>
</dbReference>
<evidence type="ECO:0000313" key="8">
    <source>
        <dbReference type="EMBL" id="WFD12077.1"/>
    </source>
</evidence>
<keyword evidence="5" id="KW-0663">Pyridoxal phosphate</keyword>
<keyword evidence="9" id="KW-1185">Reference proteome</keyword>
<dbReference type="Pfam" id="PF00155">
    <property type="entry name" value="Aminotran_1_2"/>
    <property type="match status" value="1"/>
</dbReference>
<reference evidence="8 9" key="1">
    <citation type="submission" date="2023-03" db="EMBL/GenBank/DDBJ databases">
        <title>Complete genome sequence of Tepidibacter sp. SWIR-1, isolated from a deep-sea hydrothermal vent.</title>
        <authorList>
            <person name="Li X."/>
        </authorList>
    </citation>
    <scope>NUCLEOTIDE SEQUENCE [LARGE SCALE GENOMIC DNA]</scope>
    <source>
        <strain evidence="8 9">SWIR-1</strain>
    </source>
</reference>
<dbReference type="GO" id="GO:0008483">
    <property type="term" value="F:transaminase activity"/>
    <property type="evidence" value="ECO:0007669"/>
    <property type="project" value="UniProtKB-KW"/>
</dbReference>
<dbReference type="Gene3D" id="3.90.1150.10">
    <property type="entry name" value="Aspartate Aminotransferase, domain 1"/>
    <property type="match status" value="1"/>
</dbReference>
<dbReference type="InterPro" id="IPR015424">
    <property type="entry name" value="PyrdxlP-dep_Trfase"/>
</dbReference>
<evidence type="ECO:0000256" key="1">
    <source>
        <dbReference type="ARBA" id="ARBA00001933"/>
    </source>
</evidence>
<dbReference type="Proteomes" id="UP001222800">
    <property type="component" value="Chromosome"/>
</dbReference>
<evidence type="ECO:0000313" key="9">
    <source>
        <dbReference type="Proteomes" id="UP001222800"/>
    </source>
</evidence>
<evidence type="ECO:0000256" key="2">
    <source>
        <dbReference type="ARBA" id="ARBA00007441"/>
    </source>
</evidence>
<dbReference type="RefSeq" id="WP_277734354.1">
    <property type="nucleotide sequence ID" value="NZ_CP120733.1"/>
</dbReference>